<dbReference type="EMBL" id="JBHTBN010000007">
    <property type="protein sequence ID" value="MFC7358562.1"/>
    <property type="molecule type" value="Genomic_DNA"/>
</dbReference>
<dbReference type="InterPro" id="IPR001977">
    <property type="entry name" value="Depp_CoAkinase"/>
</dbReference>
<comment type="function">
    <text evidence="5">Catalyzes the phosphorylation of the 3'-hydroxyl group of dephosphocoenzyme A to form coenzyme A.</text>
</comment>
<dbReference type="PANTHER" id="PTHR10695">
    <property type="entry name" value="DEPHOSPHO-COA KINASE-RELATED"/>
    <property type="match status" value="1"/>
</dbReference>
<dbReference type="NCBIfam" id="TIGR00152">
    <property type="entry name" value="dephospho-CoA kinase"/>
    <property type="match status" value="1"/>
</dbReference>
<keyword evidence="2 5" id="KW-0547">Nucleotide-binding</keyword>
<keyword evidence="3 5" id="KW-0067">ATP-binding</keyword>
<sequence length="193" mass="21706">MKIVGLTGGIGSGKTTVAAMFSELGVPVYIADIEARALTNRSKVIKRKIIELLGNKSFKDQELDRDYVAGIVFKDSEKLEALNSIIHPRVARHFKKWVAKQDGEYCIKEAAILFENGGYKQCDATILVTAPEEIRITRVLQRDTTTKQAIQERMNAQWTDAKKIKLATYCIENINLEATQKEVKKIHKKLSLA</sequence>
<dbReference type="RefSeq" id="WP_380218541.1">
    <property type="nucleotide sequence ID" value="NZ_JBHTBN010000007.1"/>
</dbReference>
<evidence type="ECO:0000313" key="8">
    <source>
        <dbReference type="Proteomes" id="UP001596415"/>
    </source>
</evidence>
<reference evidence="8" key="1">
    <citation type="journal article" date="2019" name="Int. J. Syst. Evol. Microbiol.">
        <title>The Global Catalogue of Microorganisms (GCM) 10K type strain sequencing project: providing services to taxonomists for standard genome sequencing and annotation.</title>
        <authorList>
            <consortium name="The Broad Institute Genomics Platform"/>
            <consortium name="The Broad Institute Genome Sequencing Center for Infectious Disease"/>
            <person name="Wu L."/>
            <person name="Ma J."/>
        </authorList>
    </citation>
    <scope>NUCLEOTIDE SEQUENCE [LARGE SCALE GENOMIC DNA]</scope>
    <source>
        <strain evidence="8">CGMCC 1.16306</strain>
    </source>
</reference>
<protein>
    <recommendedName>
        <fullName evidence="5 6">Dephospho-CoA kinase</fullName>
        <ecNumber evidence="5 6">2.7.1.24</ecNumber>
    </recommendedName>
    <alternativeName>
        <fullName evidence="5">Dephosphocoenzyme A kinase</fullName>
    </alternativeName>
</protein>
<evidence type="ECO:0000256" key="5">
    <source>
        <dbReference type="HAMAP-Rule" id="MF_00376"/>
    </source>
</evidence>
<name>A0ABW2MYC9_9FLAO</name>
<keyword evidence="5 7" id="KW-0808">Transferase</keyword>
<gene>
    <name evidence="5 7" type="primary">coaE</name>
    <name evidence="7" type="ORF">ACFQO1_12745</name>
</gene>
<evidence type="ECO:0000256" key="6">
    <source>
        <dbReference type="NCBIfam" id="TIGR00152"/>
    </source>
</evidence>
<comment type="catalytic activity">
    <reaction evidence="5">
        <text>3'-dephospho-CoA + ATP = ADP + CoA + H(+)</text>
        <dbReference type="Rhea" id="RHEA:18245"/>
        <dbReference type="ChEBI" id="CHEBI:15378"/>
        <dbReference type="ChEBI" id="CHEBI:30616"/>
        <dbReference type="ChEBI" id="CHEBI:57287"/>
        <dbReference type="ChEBI" id="CHEBI:57328"/>
        <dbReference type="ChEBI" id="CHEBI:456216"/>
        <dbReference type="EC" id="2.7.1.24"/>
    </reaction>
</comment>
<comment type="subcellular location">
    <subcellularLocation>
        <location evidence="5">Cytoplasm</location>
    </subcellularLocation>
</comment>
<proteinExistence type="inferred from homology"/>
<dbReference type="GO" id="GO:0004140">
    <property type="term" value="F:dephospho-CoA kinase activity"/>
    <property type="evidence" value="ECO:0007669"/>
    <property type="project" value="UniProtKB-EC"/>
</dbReference>
<keyword evidence="4 5" id="KW-0173">Coenzyme A biosynthesis</keyword>
<dbReference type="InterPro" id="IPR027417">
    <property type="entry name" value="P-loop_NTPase"/>
</dbReference>
<keyword evidence="5 7" id="KW-0418">Kinase</keyword>
<keyword evidence="8" id="KW-1185">Reference proteome</keyword>
<feature type="binding site" evidence="5">
    <location>
        <begin position="11"/>
        <end position="16"/>
    </location>
    <ligand>
        <name>ATP</name>
        <dbReference type="ChEBI" id="CHEBI:30616"/>
    </ligand>
</feature>
<dbReference type="EC" id="2.7.1.24" evidence="5 6"/>
<dbReference type="CDD" id="cd02022">
    <property type="entry name" value="DPCK"/>
    <property type="match status" value="1"/>
</dbReference>
<dbReference type="HAMAP" id="MF_00376">
    <property type="entry name" value="Dephospho_CoA_kinase"/>
    <property type="match status" value="1"/>
</dbReference>
<evidence type="ECO:0000256" key="4">
    <source>
        <dbReference type="ARBA" id="ARBA00022993"/>
    </source>
</evidence>
<dbReference type="PRINTS" id="PR00988">
    <property type="entry name" value="URIDINKINASE"/>
</dbReference>
<evidence type="ECO:0000256" key="1">
    <source>
        <dbReference type="ARBA" id="ARBA00009018"/>
    </source>
</evidence>
<comment type="caution">
    <text evidence="7">The sequence shown here is derived from an EMBL/GenBank/DDBJ whole genome shotgun (WGS) entry which is preliminary data.</text>
</comment>
<dbReference type="PANTHER" id="PTHR10695:SF46">
    <property type="entry name" value="BIFUNCTIONAL COENZYME A SYNTHASE-RELATED"/>
    <property type="match status" value="1"/>
</dbReference>
<accession>A0ABW2MYC9</accession>
<evidence type="ECO:0000256" key="2">
    <source>
        <dbReference type="ARBA" id="ARBA00022741"/>
    </source>
</evidence>
<dbReference type="Gene3D" id="3.40.50.300">
    <property type="entry name" value="P-loop containing nucleotide triphosphate hydrolases"/>
    <property type="match status" value="1"/>
</dbReference>
<dbReference type="PROSITE" id="PS51219">
    <property type="entry name" value="DPCK"/>
    <property type="match status" value="1"/>
</dbReference>
<comment type="similarity">
    <text evidence="1 5">Belongs to the CoaE family.</text>
</comment>
<evidence type="ECO:0000313" key="7">
    <source>
        <dbReference type="EMBL" id="MFC7358562.1"/>
    </source>
</evidence>
<comment type="pathway">
    <text evidence="5">Cofactor biosynthesis; coenzyme A biosynthesis; CoA from (R)-pantothenate: step 5/5.</text>
</comment>
<dbReference type="Pfam" id="PF01121">
    <property type="entry name" value="CoaE"/>
    <property type="match status" value="1"/>
</dbReference>
<dbReference type="Proteomes" id="UP001596415">
    <property type="component" value="Unassembled WGS sequence"/>
</dbReference>
<dbReference type="SUPFAM" id="SSF52540">
    <property type="entry name" value="P-loop containing nucleoside triphosphate hydrolases"/>
    <property type="match status" value="1"/>
</dbReference>
<organism evidence="7 8">
    <name type="scientific">Jejudonia soesokkakensis</name>
    <dbReference type="NCBI Taxonomy" id="1323432"/>
    <lineage>
        <taxon>Bacteria</taxon>
        <taxon>Pseudomonadati</taxon>
        <taxon>Bacteroidota</taxon>
        <taxon>Flavobacteriia</taxon>
        <taxon>Flavobacteriales</taxon>
        <taxon>Flavobacteriaceae</taxon>
        <taxon>Jejudonia</taxon>
    </lineage>
</organism>
<keyword evidence="5" id="KW-0963">Cytoplasm</keyword>
<evidence type="ECO:0000256" key="3">
    <source>
        <dbReference type="ARBA" id="ARBA00022840"/>
    </source>
</evidence>